<dbReference type="InterPro" id="IPR001245">
    <property type="entry name" value="Ser-Thr/Tyr_kinase_cat_dom"/>
</dbReference>
<keyword evidence="5" id="KW-0067">ATP-binding</keyword>
<feature type="domain" description="Protein kinase" evidence="6">
    <location>
        <begin position="74"/>
        <end position="347"/>
    </location>
</feature>
<reference evidence="7 8" key="1">
    <citation type="submission" date="2016-09" db="EMBL/GenBank/DDBJ databases">
        <title>The draft genome of Dichanthelium oligosanthes: A C3 panicoid grass species.</title>
        <authorList>
            <person name="Studer A.J."/>
            <person name="Schnable J.C."/>
            <person name="Brutnell T.P."/>
        </authorList>
    </citation>
    <scope>NUCLEOTIDE SEQUENCE [LARGE SCALE GENOMIC DNA]</scope>
    <source>
        <strain evidence="8">cv. Kellogg 1175</strain>
        <tissue evidence="7">Leaf</tissue>
    </source>
</reference>
<dbReference type="OrthoDB" id="4062651at2759"/>
<organism evidence="7 8">
    <name type="scientific">Dichanthelium oligosanthes</name>
    <dbReference type="NCBI Taxonomy" id="888268"/>
    <lineage>
        <taxon>Eukaryota</taxon>
        <taxon>Viridiplantae</taxon>
        <taxon>Streptophyta</taxon>
        <taxon>Embryophyta</taxon>
        <taxon>Tracheophyta</taxon>
        <taxon>Spermatophyta</taxon>
        <taxon>Magnoliopsida</taxon>
        <taxon>Liliopsida</taxon>
        <taxon>Poales</taxon>
        <taxon>Poaceae</taxon>
        <taxon>PACMAD clade</taxon>
        <taxon>Panicoideae</taxon>
        <taxon>Panicodae</taxon>
        <taxon>Paniceae</taxon>
        <taxon>Dichantheliinae</taxon>
        <taxon>Dichanthelium</taxon>
    </lineage>
</organism>
<proteinExistence type="predicted"/>
<keyword evidence="3" id="KW-0547">Nucleotide-binding</keyword>
<dbReference type="InterPro" id="IPR011009">
    <property type="entry name" value="Kinase-like_dom_sf"/>
</dbReference>
<keyword evidence="2" id="KW-0808">Transferase</keyword>
<dbReference type="GO" id="GO:0004674">
    <property type="term" value="F:protein serine/threonine kinase activity"/>
    <property type="evidence" value="ECO:0007669"/>
    <property type="project" value="UniProtKB-EC"/>
</dbReference>
<dbReference type="FunFam" id="3.30.200.20:FF:000228">
    <property type="entry name" value="Serine/threonine-protein kinase BIK1"/>
    <property type="match status" value="1"/>
</dbReference>
<protein>
    <recommendedName>
        <fullName evidence="1">non-specific serine/threonine protein kinase</fullName>
        <ecNumber evidence="1">2.7.11.1</ecNumber>
    </recommendedName>
</protein>
<evidence type="ECO:0000313" key="7">
    <source>
        <dbReference type="EMBL" id="OEL15313.1"/>
    </source>
</evidence>
<name>A0A1E5UR25_9POAL</name>
<dbReference type="Proteomes" id="UP000095767">
    <property type="component" value="Unassembled WGS sequence"/>
</dbReference>
<evidence type="ECO:0000313" key="8">
    <source>
        <dbReference type="Proteomes" id="UP000095767"/>
    </source>
</evidence>
<dbReference type="AlphaFoldDB" id="A0A1E5UR25"/>
<keyword evidence="8" id="KW-1185">Reference proteome</keyword>
<dbReference type="PANTHER" id="PTHR45621">
    <property type="entry name" value="OS01G0588500 PROTEIN-RELATED"/>
    <property type="match status" value="1"/>
</dbReference>
<evidence type="ECO:0000256" key="3">
    <source>
        <dbReference type="ARBA" id="ARBA00022741"/>
    </source>
</evidence>
<dbReference type="Gene3D" id="1.10.510.10">
    <property type="entry name" value="Transferase(Phosphotransferase) domain 1"/>
    <property type="match status" value="1"/>
</dbReference>
<dbReference type="Pfam" id="PF07714">
    <property type="entry name" value="PK_Tyr_Ser-Thr"/>
    <property type="match status" value="1"/>
</dbReference>
<dbReference type="EC" id="2.7.11.1" evidence="1"/>
<sequence>MMGNYPQVNVVGYCSGASSKFASWNDVALRQSSSHGSAAISSTRLYPRSRGGILESVKVKAFTFNELSMATSNFSPENFLGEGSIGRTYKGWIDETTLAPSRSSRGMVVAVKRLKKQEAYMDIEWLAKVNFIGQLSHPHLVKLIGYCLEDEHPLLVYEFLPGGSLENRLLRNGRGIEPLPWNTRMKIALGVAEGLKFLHSHAQIIPRDLNTANVLLDVDNTAKISDFGLVKHGRIEVQRLEPYIAPEYIVTGRFTAKTDVYSFGVVLSQLLSGRHAIGYQYHRRYSRAEMAAYLASQCLSEDPFPGTEYSLSFPVVEKAAELASRCLSDPRQRPSMKQVVKVLKQLLDAKETNKKLSLSYYGSSKRRLHSGLVWYRSRRSSSPS</sequence>
<accession>A0A1E5UR25</accession>
<dbReference type="SUPFAM" id="SSF56112">
    <property type="entry name" value="Protein kinase-like (PK-like)"/>
    <property type="match status" value="1"/>
</dbReference>
<evidence type="ECO:0000256" key="1">
    <source>
        <dbReference type="ARBA" id="ARBA00012513"/>
    </source>
</evidence>
<dbReference type="InterPro" id="IPR050823">
    <property type="entry name" value="Plant_Ser_Thr_Prot_Kinase"/>
</dbReference>
<gene>
    <name evidence="7" type="ORF">BAE44_0023665</name>
</gene>
<evidence type="ECO:0000256" key="2">
    <source>
        <dbReference type="ARBA" id="ARBA00022679"/>
    </source>
</evidence>
<dbReference type="GO" id="GO:0005524">
    <property type="term" value="F:ATP binding"/>
    <property type="evidence" value="ECO:0007669"/>
    <property type="project" value="UniProtKB-KW"/>
</dbReference>
<dbReference type="STRING" id="888268.A0A1E5UR25"/>
<evidence type="ECO:0000256" key="5">
    <source>
        <dbReference type="ARBA" id="ARBA00022840"/>
    </source>
</evidence>
<dbReference type="EMBL" id="LWDX02067245">
    <property type="protein sequence ID" value="OEL15313.1"/>
    <property type="molecule type" value="Genomic_DNA"/>
</dbReference>
<dbReference type="Gene3D" id="3.30.200.20">
    <property type="entry name" value="Phosphorylase Kinase, domain 1"/>
    <property type="match status" value="1"/>
</dbReference>
<keyword evidence="4 7" id="KW-0418">Kinase</keyword>
<evidence type="ECO:0000256" key="4">
    <source>
        <dbReference type="ARBA" id="ARBA00022777"/>
    </source>
</evidence>
<dbReference type="PROSITE" id="PS50011">
    <property type="entry name" value="PROTEIN_KINASE_DOM"/>
    <property type="match status" value="1"/>
</dbReference>
<dbReference type="InterPro" id="IPR000719">
    <property type="entry name" value="Prot_kinase_dom"/>
</dbReference>
<evidence type="ECO:0000259" key="6">
    <source>
        <dbReference type="PROSITE" id="PS50011"/>
    </source>
</evidence>
<comment type="caution">
    <text evidence="7">The sequence shown here is derived from an EMBL/GenBank/DDBJ whole genome shotgun (WGS) entry which is preliminary data.</text>
</comment>